<evidence type="ECO:0000313" key="5">
    <source>
        <dbReference type="Proteomes" id="UP001182991"/>
    </source>
</evidence>
<dbReference type="Proteomes" id="UP001182991">
    <property type="component" value="Unassembled WGS sequence"/>
</dbReference>
<organism evidence="4 5">
    <name type="scientific">Mesonia ostreae</name>
    <dbReference type="NCBI Taxonomy" id="861110"/>
    <lineage>
        <taxon>Bacteria</taxon>
        <taxon>Pseudomonadati</taxon>
        <taxon>Bacteroidota</taxon>
        <taxon>Flavobacteriia</taxon>
        <taxon>Flavobacteriales</taxon>
        <taxon>Flavobacteriaceae</taxon>
        <taxon>Mesonia</taxon>
    </lineage>
</organism>
<name>A0ABU2KF36_9FLAO</name>
<sequence length="307" mass="33693">MKLLLNLICFFLCLAITAQTTSIPDTNFEQHLINEGIDSDGVINGQVLTNDIATVNLLDLKGVSNLTGLEAFTDLEYLILQEGGVAVFPLNLVIDLTANSNLIDVEIRSFEGLKTIDLTGLINLENLTVVELQDDVITMGVEVLDLSTNPNIKFVQTGFLDTLREINLQNANNVNTTDMIINVIHYSNSSLCMKVDYATAATNNTAPYDSWTLYGVNPSFYDQGVCTLAADIANKIEVDLYPNPVQNSFQIETSEELKNVSVVSIAGEEVANFESQQNYNIAGLAAGVYFVKIQTAKAKRVQRIVKR</sequence>
<keyword evidence="1 2" id="KW-0732">Signal</keyword>
<protein>
    <submittedName>
        <fullName evidence="4">T9SS type A sorting domain-containing protein</fullName>
    </submittedName>
</protein>
<feature type="signal peptide" evidence="2">
    <location>
        <begin position="1"/>
        <end position="18"/>
    </location>
</feature>
<evidence type="ECO:0000259" key="3">
    <source>
        <dbReference type="Pfam" id="PF18962"/>
    </source>
</evidence>
<keyword evidence="5" id="KW-1185">Reference proteome</keyword>
<reference evidence="5" key="1">
    <citation type="submission" date="2023-07" db="EMBL/GenBank/DDBJ databases">
        <title>Isolating and identifying novel microbial strains from the Mariana Trench.</title>
        <authorList>
            <person name="Fu H."/>
        </authorList>
    </citation>
    <scope>NUCLEOTIDE SEQUENCE [LARGE SCALE GENOMIC DNA]</scope>
    <source>
        <strain evidence="5">T-y2</strain>
    </source>
</reference>
<evidence type="ECO:0000256" key="2">
    <source>
        <dbReference type="SAM" id="SignalP"/>
    </source>
</evidence>
<dbReference type="RefSeq" id="WP_311400282.1">
    <property type="nucleotide sequence ID" value="NZ_JAVRBG010000001.1"/>
</dbReference>
<evidence type="ECO:0000313" key="4">
    <source>
        <dbReference type="EMBL" id="MDT0293310.1"/>
    </source>
</evidence>
<comment type="caution">
    <text evidence="4">The sequence shown here is derived from an EMBL/GenBank/DDBJ whole genome shotgun (WGS) entry which is preliminary data.</text>
</comment>
<feature type="domain" description="Secretion system C-terminal sorting" evidence="3">
    <location>
        <begin position="240"/>
        <end position="305"/>
    </location>
</feature>
<dbReference type="NCBIfam" id="TIGR04183">
    <property type="entry name" value="Por_Secre_tail"/>
    <property type="match status" value="1"/>
</dbReference>
<evidence type="ECO:0000256" key="1">
    <source>
        <dbReference type="ARBA" id="ARBA00022729"/>
    </source>
</evidence>
<proteinExistence type="predicted"/>
<accession>A0ABU2KF36</accession>
<feature type="chain" id="PRO_5046865050" evidence="2">
    <location>
        <begin position="19"/>
        <end position="307"/>
    </location>
</feature>
<gene>
    <name evidence="4" type="ORF">RLT85_01545</name>
</gene>
<dbReference type="EMBL" id="JAVRBG010000001">
    <property type="protein sequence ID" value="MDT0293310.1"/>
    <property type="molecule type" value="Genomic_DNA"/>
</dbReference>
<dbReference type="InterPro" id="IPR032675">
    <property type="entry name" value="LRR_dom_sf"/>
</dbReference>
<dbReference type="Pfam" id="PF18962">
    <property type="entry name" value="Por_Secre_tail"/>
    <property type="match status" value="1"/>
</dbReference>
<dbReference type="InterPro" id="IPR026444">
    <property type="entry name" value="Secre_tail"/>
</dbReference>
<dbReference type="Gene3D" id="3.80.10.10">
    <property type="entry name" value="Ribonuclease Inhibitor"/>
    <property type="match status" value="1"/>
</dbReference>